<protein>
    <submittedName>
        <fullName evidence="2">Uncharacterized protein</fullName>
    </submittedName>
</protein>
<feature type="compositionally biased region" description="Basic residues" evidence="1">
    <location>
        <begin position="18"/>
        <end position="27"/>
    </location>
</feature>
<reference evidence="2" key="1">
    <citation type="submission" date="2021-06" db="EMBL/GenBank/DDBJ databases">
        <title>Parelaphostrongylus tenuis whole genome reference sequence.</title>
        <authorList>
            <person name="Garwood T.J."/>
            <person name="Larsen P.A."/>
            <person name="Fountain-Jones N.M."/>
            <person name="Garbe J.R."/>
            <person name="Macchietto M.G."/>
            <person name="Kania S.A."/>
            <person name="Gerhold R.W."/>
            <person name="Richards J.E."/>
            <person name="Wolf T.M."/>
        </authorList>
    </citation>
    <scope>NUCLEOTIDE SEQUENCE</scope>
    <source>
        <strain evidence="2">MNPRO001-30</strain>
        <tissue evidence="2">Meninges</tissue>
    </source>
</reference>
<organism evidence="2 3">
    <name type="scientific">Parelaphostrongylus tenuis</name>
    <name type="common">Meningeal worm</name>
    <dbReference type="NCBI Taxonomy" id="148309"/>
    <lineage>
        <taxon>Eukaryota</taxon>
        <taxon>Metazoa</taxon>
        <taxon>Ecdysozoa</taxon>
        <taxon>Nematoda</taxon>
        <taxon>Chromadorea</taxon>
        <taxon>Rhabditida</taxon>
        <taxon>Rhabditina</taxon>
        <taxon>Rhabditomorpha</taxon>
        <taxon>Strongyloidea</taxon>
        <taxon>Metastrongylidae</taxon>
        <taxon>Parelaphostrongylus</taxon>
    </lineage>
</organism>
<name>A0AAD5R777_PARTN</name>
<dbReference type="AlphaFoldDB" id="A0AAD5R777"/>
<feature type="region of interest" description="Disordered" evidence="1">
    <location>
        <begin position="188"/>
        <end position="213"/>
    </location>
</feature>
<evidence type="ECO:0000313" key="2">
    <source>
        <dbReference type="EMBL" id="KAJ1370698.1"/>
    </source>
</evidence>
<keyword evidence="3" id="KW-1185">Reference proteome</keyword>
<dbReference type="Proteomes" id="UP001196413">
    <property type="component" value="Unassembled WGS sequence"/>
</dbReference>
<feature type="region of interest" description="Disordered" evidence="1">
    <location>
        <begin position="1"/>
        <end position="44"/>
    </location>
</feature>
<sequence length="245" mass="27154">MERKTNRRFVASGEKTSPARRIRRRPRQTREPASGARDVTDQSSYSLMDEKDILEMSMIAQEIESAEKFNLTIETVDASEPDEEAETQELEGNVSSLCTSIDAETEEFLRQLSEPVAVRSNTSLADVLRSEWGSPMVEGEHVLPMVGKSKVHLKNRLFVAGTPTGREPFKDLKNRAYSVKEGVISGWQRASNSSSNEGDWASPQERDSSVFKRAATPYIPKPKIIPLSHGKRACGKATGKAAKNS</sequence>
<feature type="compositionally biased region" description="Polar residues" evidence="1">
    <location>
        <begin position="188"/>
        <end position="197"/>
    </location>
</feature>
<proteinExistence type="predicted"/>
<comment type="caution">
    <text evidence="2">The sequence shown here is derived from an EMBL/GenBank/DDBJ whole genome shotgun (WGS) entry which is preliminary data.</text>
</comment>
<accession>A0AAD5R777</accession>
<gene>
    <name evidence="2" type="ORF">KIN20_032488</name>
</gene>
<evidence type="ECO:0000256" key="1">
    <source>
        <dbReference type="SAM" id="MobiDB-lite"/>
    </source>
</evidence>
<dbReference type="EMBL" id="JAHQIW010006838">
    <property type="protein sequence ID" value="KAJ1370698.1"/>
    <property type="molecule type" value="Genomic_DNA"/>
</dbReference>
<evidence type="ECO:0000313" key="3">
    <source>
        <dbReference type="Proteomes" id="UP001196413"/>
    </source>
</evidence>